<dbReference type="SMART" id="SM00184">
    <property type="entry name" value="RING"/>
    <property type="match status" value="1"/>
</dbReference>
<dbReference type="InterPro" id="IPR013083">
    <property type="entry name" value="Znf_RING/FYVE/PHD"/>
</dbReference>
<keyword evidence="2 4" id="KW-0863">Zinc-finger</keyword>
<evidence type="ECO:0000256" key="4">
    <source>
        <dbReference type="PROSITE-ProRule" id="PRU00175"/>
    </source>
</evidence>
<dbReference type="PANTHER" id="PTHR45969:SF55">
    <property type="entry name" value="OS07G0686300 PROTEIN"/>
    <property type="match status" value="1"/>
</dbReference>
<dbReference type="SUPFAM" id="SSF57850">
    <property type="entry name" value="RING/U-box"/>
    <property type="match status" value="1"/>
</dbReference>
<dbReference type="PROSITE" id="PS50089">
    <property type="entry name" value="ZF_RING_2"/>
    <property type="match status" value="1"/>
</dbReference>
<dbReference type="GO" id="GO:0061630">
    <property type="term" value="F:ubiquitin protein ligase activity"/>
    <property type="evidence" value="ECO:0007669"/>
    <property type="project" value="TreeGrafter"/>
</dbReference>
<dbReference type="Gene3D" id="3.30.40.10">
    <property type="entry name" value="Zinc/RING finger domain, C3HC4 (zinc finger)"/>
    <property type="match status" value="1"/>
</dbReference>
<evidence type="ECO:0000313" key="7">
    <source>
        <dbReference type="Proteomes" id="UP000593562"/>
    </source>
</evidence>
<name>A0A7J7DZZ9_TRIWF</name>
<accession>A0A7J7DZZ9</accession>
<keyword evidence="3" id="KW-0862">Zinc</keyword>
<evidence type="ECO:0000256" key="3">
    <source>
        <dbReference type="ARBA" id="ARBA00022833"/>
    </source>
</evidence>
<dbReference type="Pfam" id="PF13639">
    <property type="entry name" value="zf-RING_2"/>
    <property type="match status" value="1"/>
</dbReference>
<evidence type="ECO:0000259" key="5">
    <source>
        <dbReference type="PROSITE" id="PS50089"/>
    </source>
</evidence>
<gene>
    <name evidence="6" type="ORF">HS088_TW02G00989</name>
</gene>
<feature type="domain" description="RING-type" evidence="5">
    <location>
        <begin position="54"/>
        <end position="96"/>
    </location>
</feature>
<sequence length="132" mass="15297">MFRYLISFIAQLKWALDFILFCSFFGSFGLSDVMGAEIGHGELRMVSGEEVLECAVCMCEIGGRDEIRALRCEHVFHRVCLDRCIAYKLFTCPLCRNFIAPLRTVTELGAEVLEFKFCSFSTRNDRDTWWLR</sequence>
<reference evidence="6 7" key="1">
    <citation type="journal article" date="2020" name="Nat. Commun.">
        <title>Genome of Tripterygium wilfordii and identification of cytochrome P450 involved in triptolide biosynthesis.</title>
        <authorList>
            <person name="Tu L."/>
            <person name="Su P."/>
            <person name="Zhang Z."/>
            <person name="Gao L."/>
            <person name="Wang J."/>
            <person name="Hu T."/>
            <person name="Zhou J."/>
            <person name="Zhang Y."/>
            <person name="Zhao Y."/>
            <person name="Liu Y."/>
            <person name="Song Y."/>
            <person name="Tong Y."/>
            <person name="Lu Y."/>
            <person name="Yang J."/>
            <person name="Xu C."/>
            <person name="Jia M."/>
            <person name="Peters R.J."/>
            <person name="Huang L."/>
            <person name="Gao W."/>
        </authorList>
    </citation>
    <scope>NUCLEOTIDE SEQUENCE [LARGE SCALE GENOMIC DNA]</scope>
    <source>
        <strain evidence="7">cv. XIE 37</strain>
        <tissue evidence="6">Leaf</tissue>
    </source>
</reference>
<dbReference type="GO" id="GO:0016567">
    <property type="term" value="P:protein ubiquitination"/>
    <property type="evidence" value="ECO:0007669"/>
    <property type="project" value="TreeGrafter"/>
</dbReference>
<evidence type="ECO:0000256" key="1">
    <source>
        <dbReference type="ARBA" id="ARBA00022723"/>
    </source>
</evidence>
<dbReference type="GO" id="GO:0008270">
    <property type="term" value="F:zinc ion binding"/>
    <property type="evidence" value="ECO:0007669"/>
    <property type="project" value="UniProtKB-KW"/>
</dbReference>
<keyword evidence="7" id="KW-1185">Reference proteome</keyword>
<keyword evidence="1" id="KW-0479">Metal-binding</keyword>
<proteinExistence type="predicted"/>
<dbReference type="AlphaFoldDB" id="A0A7J7DZZ9"/>
<dbReference type="EMBL" id="JAAARO010000002">
    <property type="protein sequence ID" value="KAF5751970.1"/>
    <property type="molecule type" value="Genomic_DNA"/>
</dbReference>
<dbReference type="Proteomes" id="UP000593562">
    <property type="component" value="Unassembled WGS sequence"/>
</dbReference>
<protein>
    <submittedName>
        <fullName evidence="6">RING-H2 finger protein ATL13-like</fullName>
    </submittedName>
</protein>
<organism evidence="6 7">
    <name type="scientific">Tripterygium wilfordii</name>
    <name type="common">Thunder God vine</name>
    <dbReference type="NCBI Taxonomy" id="458696"/>
    <lineage>
        <taxon>Eukaryota</taxon>
        <taxon>Viridiplantae</taxon>
        <taxon>Streptophyta</taxon>
        <taxon>Embryophyta</taxon>
        <taxon>Tracheophyta</taxon>
        <taxon>Spermatophyta</taxon>
        <taxon>Magnoliopsida</taxon>
        <taxon>eudicotyledons</taxon>
        <taxon>Gunneridae</taxon>
        <taxon>Pentapetalae</taxon>
        <taxon>rosids</taxon>
        <taxon>fabids</taxon>
        <taxon>Celastrales</taxon>
        <taxon>Celastraceae</taxon>
        <taxon>Tripterygium</taxon>
    </lineage>
</organism>
<evidence type="ECO:0000256" key="2">
    <source>
        <dbReference type="ARBA" id="ARBA00022771"/>
    </source>
</evidence>
<comment type="caution">
    <text evidence="6">The sequence shown here is derived from an EMBL/GenBank/DDBJ whole genome shotgun (WGS) entry which is preliminary data.</text>
</comment>
<dbReference type="InParanoid" id="A0A7J7DZZ9"/>
<dbReference type="InterPro" id="IPR001841">
    <property type="entry name" value="Znf_RING"/>
</dbReference>
<dbReference type="PANTHER" id="PTHR45969">
    <property type="entry name" value="RING ZINC FINGER PROTEIN-RELATED"/>
    <property type="match status" value="1"/>
</dbReference>
<evidence type="ECO:0000313" key="6">
    <source>
        <dbReference type="EMBL" id="KAF5751970.1"/>
    </source>
</evidence>